<accession>A0AAV9PC52</accession>
<dbReference type="PANTHER" id="PTHR35184">
    <property type="entry name" value="YALI0C10208P"/>
    <property type="match status" value="1"/>
</dbReference>
<dbReference type="PANTHER" id="PTHR35184:SF1">
    <property type="entry name" value="INTEGRAL MEMBRANE PROTEIN"/>
    <property type="match status" value="1"/>
</dbReference>
<protein>
    <submittedName>
        <fullName evidence="3">Uncharacterized protein</fullName>
    </submittedName>
</protein>
<comment type="caution">
    <text evidence="3">The sequence shown here is derived from an EMBL/GenBank/DDBJ whole genome shotgun (WGS) entry which is preliminary data.</text>
</comment>
<organism evidence="3 4">
    <name type="scientific">Saxophila tyrrhenica</name>
    <dbReference type="NCBI Taxonomy" id="1690608"/>
    <lineage>
        <taxon>Eukaryota</taxon>
        <taxon>Fungi</taxon>
        <taxon>Dikarya</taxon>
        <taxon>Ascomycota</taxon>
        <taxon>Pezizomycotina</taxon>
        <taxon>Dothideomycetes</taxon>
        <taxon>Dothideomycetidae</taxon>
        <taxon>Mycosphaerellales</taxon>
        <taxon>Extremaceae</taxon>
        <taxon>Saxophila</taxon>
    </lineage>
</organism>
<dbReference type="EMBL" id="JAVRRT010000009">
    <property type="protein sequence ID" value="KAK5169135.1"/>
    <property type="molecule type" value="Genomic_DNA"/>
</dbReference>
<evidence type="ECO:0000256" key="1">
    <source>
        <dbReference type="SAM" id="MobiDB-lite"/>
    </source>
</evidence>
<reference evidence="3 4" key="1">
    <citation type="submission" date="2023-08" db="EMBL/GenBank/DDBJ databases">
        <title>Black Yeasts Isolated from many extreme environments.</title>
        <authorList>
            <person name="Coleine C."/>
            <person name="Stajich J.E."/>
            <person name="Selbmann L."/>
        </authorList>
    </citation>
    <scope>NUCLEOTIDE SEQUENCE [LARGE SCALE GENOMIC DNA]</scope>
    <source>
        <strain evidence="3 4">CCFEE 5935</strain>
    </source>
</reference>
<dbReference type="Proteomes" id="UP001337655">
    <property type="component" value="Unassembled WGS sequence"/>
</dbReference>
<keyword evidence="2" id="KW-1133">Transmembrane helix</keyword>
<feature type="transmembrane region" description="Helical" evidence="2">
    <location>
        <begin position="49"/>
        <end position="74"/>
    </location>
</feature>
<keyword evidence="2" id="KW-0812">Transmembrane</keyword>
<evidence type="ECO:0000313" key="3">
    <source>
        <dbReference type="EMBL" id="KAK5169135.1"/>
    </source>
</evidence>
<feature type="transmembrane region" description="Helical" evidence="2">
    <location>
        <begin position="6"/>
        <end position="29"/>
    </location>
</feature>
<feature type="transmembrane region" description="Helical" evidence="2">
    <location>
        <begin position="86"/>
        <end position="110"/>
    </location>
</feature>
<dbReference type="RefSeq" id="XP_064658601.1">
    <property type="nucleotide sequence ID" value="XM_064803686.1"/>
</dbReference>
<feature type="transmembrane region" description="Helical" evidence="2">
    <location>
        <begin position="168"/>
        <end position="188"/>
    </location>
</feature>
<keyword evidence="4" id="KW-1185">Reference proteome</keyword>
<feature type="compositionally biased region" description="Basic and acidic residues" evidence="1">
    <location>
        <begin position="218"/>
        <end position="233"/>
    </location>
</feature>
<evidence type="ECO:0000256" key="2">
    <source>
        <dbReference type="SAM" id="Phobius"/>
    </source>
</evidence>
<sequence length="233" mass="25696">MPHAASTALAASIFVNAGILIVYIINLLFAQRILRALQPKIGWSRALSIAFKILYGLIAISLLLIIVFIVYGSYTLGPSFHNAQLWVLRAITLYLLIFVALPLVIVPLAILLPRPNNAEHFGEGSMNLKAAIVMTSAALCTILAGFRAGTTWEPARPISNPAWYHSKAAFYGFNFTIEILVLSLYTYATRPDKHFHVPNGSSKRRSYAVPERLGSESGDERPENDIEKRGSEV</sequence>
<feature type="transmembrane region" description="Helical" evidence="2">
    <location>
        <begin position="130"/>
        <end position="148"/>
    </location>
</feature>
<keyword evidence="2" id="KW-0472">Membrane</keyword>
<feature type="region of interest" description="Disordered" evidence="1">
    <location>
        <begin position="198"/>
        <end position="233"/>
    </location>
</feature>
<gene>
    <name evidence="3" type="ORF">LTR77_006444</name>
</gene>
<dbReference type="AlphaFoldDB" id="A0AAV9PC52"/>
<proteinExistence type="predicted"/>
<dbReference type="GeneID" id="89927784"/>
<evidence type="ECO:0000313" key="4">
    <source>
        <dbReference type="Proteomes" id="UP001337655"/>
    </source>
</evidence>
<name>A0AAV9PC52_9PEZI</name>